<name>A0A818VG89_9BILA</name>
<protein>
    <submittedName>
        <fullName evidence="1">Uncharacterized protein</fullName>
    </submittedName>
</protein>
<dbReference type="EMBL" id="CAJOBS010016650">
    <property type="protein sequence ID" value="CAF4960042.1"/>
    <property type="molecule type" value="Genomic_DNA"/>
</dbReference>
<feature type="non-terminal residue" evidence="1">
    <location>
        <position position="1"/>
    </location>
</feature>
<dbReference type="Proteomes" id="UP000663865">
    <property type="component" value="Unassembled WGS sequence"/>
</dbReference>
<organism evidence="1 3">
    <name type="scientific">Rotaria socialis</name>
    <dbReference type="NCBI Taxonomy" id="392032"/>
    <lineage>
        <taxon>Eukaryota</taxon>
        <taxon>Metazoa</taxon>
        <taxon>Spiralia</taxon>
        <taxon>Gnathifera</taxon>
        <taxon>Rotifera</taxon>
        <taxon>Eurotatoria</taxon>
        <taxon>Bdelloidea</taxon>
        <taxon>Philodinida</taxon>
        <taxon>Philodinidae</taxon>
        <taxon>Rotaria</taxon>
    </lineage>
</organism>
<sequence length="74" mass="8619">VRFSDLGTHLQQRQYMGMLEDSNATSCTFDWYDAQVFDAKYLENYICSFVSTAENFLNEPIGFGPPQKPNPYYF</sequence>
<dbReference type="EMBL" id="CAJNYV010004979">
    <property type="protein sequence ID" value="CAF3712072.1"/>
    <property type="molecule type" value="Genomic_DNA"/>
</dbReference>
<dbReference type="Proteomes" id="UP000663838">
    <property type="component" value="Unassembled WGS sequence"/>
</dbReference>
<gene>
    <name evidence="1" type="ORF">KIK155_LOCUS27392</name>
    <name evidence="2" type="ORF">TOA249_LOCUS34209</name>
</gene>
<evidence type="ECO:0000313" key="1">
    <source>
        <dbReference type="EMBL" id="CAF3712072.1"/>
    </source>
</evidence>
<reference evidence="1" key="1">
    <citation type="submission" date="2021-02" db="EMBL/GenBank/DDBJ databases">
        <authorList>
            <person name="Nowell W R."/>
        </authorList>
    </citation>
    <scope>NUCLEOTIDE SEQUENCE</scope>
</reference>
<dbReference type="AlphaFoldDB" id="A0A818VG89"/>
<proteinExistence type="predicted"/>
<comment type="caution">
    <text evidence="1">The sequence shown here is derived from an EMBL/GenBank/DDBJ whole genome shotgun (WGS) entry which is preliminary data.</text>
</comment>
<evidence type="ECO:0000313" key="3">
    <source>
        <dbReference type="Proteomes" id="UP000663865"/>
    </source>
</evidence>
<accession>A0A818VG89</accession>
<evidence type="ECO:0000313" key="2">
    <source>
        <dbReference type="EMBL" id="CAF4960042.1"/>
    </source>
</evidence>